<proteinExistence type="predicted"/>
<accession>A0A1C2I3L1</accession>
<dbReference type="GeneID" id="60696765"/>
<evidence type="ECO:0000313" key="1">
    <source>
        <dbReference type="EMBL" id="OCX70606.1"/>
    </source>
</evidence>
<dbReference type="RefSeq" id="WP_031572959.1">
    <property type="nucleotide sequence ID" value="NZ_JABBDW010000008.1"/>
</dbReference>
<dbReference type="Proteomes" id="UP000095008">
    <property type="component" value="Unassembled WGS sequence"/>
</dbReference>
<dbReference type="Pfam" id="PF06356">
    <property type="entry name" value="DUF1064"/>
    <property type="match status" value="1"/>
</dbReference>
<reference evidence="1" key="1">
    <citation type="journal article" date="2016" name="Int. J. Mol. Sci.">
        <title>Comparative genomics of the extreme acidophile Acidithiobacillus thiooxidans reveals intraspecific divergence and niche adaptation.</title>
        <authorList>
            <person name="Zhang X."/>
            <person name="Feng X."/>
            <person name="Tao J."/>
            <person name="Ma L."/>
            <person name="Xiao Y."/>
            <person name="Liang Y."/>
            <person name="Liu X."/>
            <person name="Yin H."/>
        </authorList>
    </citation>
    <scope>NUCLEOTIDE SEQUENCE [LARGE SCALE GENOMIC DNA]</scope>
    <source>
        <strain evidence="1">DXS-W</strain>
    </source>
</reference>
<protein>
    <recommendedName>
        <fullName evidence="3">DUF1064 domain-containing protein</fullName>
    </recommendedName>
</protein>
<dbReference type="OrthoDB" id="7562115at2"/>
<evidence type="ECO:0008006" key="3">
    <source>
        <dbReference type="Google" id="ProtNLM"/>
    </source>
</evidence>
<evidence type="ECO:0000313" key="2">
    <source>
        <dbReference type="Proteomes" id="UP000095008"/>
    </source>
</evidence>
<dbReference type="EMBL" id="LWRY01000160">
    <property type="protein sequence ID" value="OCX70606.1"/>
    <property type="molecule type" value="Genomic_DNA"/>
</dbReference>
<dbReference type="InterPro" id="IPR009414">
    <property type="entry name" value="DUF1064"/>
</dbReference>
<comment type="caution">
    <text evidence="1">The sequence shown here is derived from an EMBL/GenBank/DDBJ whole genome shotgun (WGS) entry which is preliminary data.</text>
</comment>
<keyword evidence="2" id="KW-1185">Reference proteome</keyword>
<name>A0A1C2I3L1_ACITH</name>
<gene>
    <name evidence="1" type="ORF">A6M23_13805</name>
</gene>
<organism evidence="1 2">
    <name type="scientific">Acidithiobacillus thiooxidans</name>
    <name type="common">Thiobacillus thiooxidans</name>
    <dbReference type="NCBI Taxonomy" id="930"/>
    <lineage>
        <taxon>Bacteria</taxon>
        <taxon>Pseudomonadati</taxon>
        <taxon>Pseudomonadota</taxon>
        <taxon>Acidithiobacillia</taxon>
        <taxon>Acidithiobacillales</taxon>
        <taxon>Acidithiobacillaceae</taxon>
        <taxon>Acidithiobacillus</taxon>
    </lineage>
</organism>
<sequence length="73" mass="8680">MIRHKFHARQTELDGIRFTSKREAQYYAELLLRQLRQKAGEVRFVDVKGIKTDLYLAKKRLVESLYLVVIEEA</sequence>
<dbReference type="AlphaFoldDB" id="A0A1C2I3L1"/>